<dbReference type="Ensembl" id="ENSAPLT00000018314.1">
    <property type="protein sequence ID" value="ENSAPLP00000025254.1"/>
    <property type="gene ID" value="ENSAPLG00000024392.1"/>
</dbReference>
<proteinExistence type="predicted"/>
<dbReference type="GeneTree" id="ENSGT00990000214181"/>
<sequence>VLTCKICWRRAVLSMTRTTPISASSCQGSCFTAEIPCVGICRLSFQHEFQLTGNTRKWCLFQAE</sequence>
<reference evidence="1 2" key="1">
    <citation type="submission" date="2017-10" db="EMBL/GenBank/DDBJ databases">
        <title>A new Pekin duck reference genome.</title>
        <authorList>
            <person name="Hou Z.-C."/>
            <person name="Zhou Z.-K."/>
            <person name="Zhu F."/>
            <person name="Hou S.-S."/>
        </authorList>
    </citation>
    <scope>NUCLEOTIDE SEQUENCE [LARGE SCALE GENOMIC DNA]</scope>
</reference>
<evidence type="ECO:0000313" key="2">
    <source>
        <dbReference type="Proteomes" id="UP000016666"/>
    </source>
</evidence>
<reference evidence="1" key="3">
    <citation type="submission" date="2025-09" db="UniProtKB">
        <authorList>
            <consortium name="Ensembl"/>
        </authorList>
    </citation>
    <scope>IDENTIFICATION</scope>
</reference>
<dbReference type="OMA" id="PCVGICR"/>
<evidence type="ECO:0000313" key="1">
    <source>
        <dbReference type="Ensembl" id="ENSAPLP00000025254.1"/>
    </source>
</evidence>
<protein>
    <submittedName>
        <fullName evidence="1">Uncharacterized protein</fullName>
    </submittedName>
</protein>
<keyword evidence="2" id="KW-1185">Reference proteome</keyword>
<dbReference type="Proteomes" id="UP000016666">
    <property type="component" value="Chromosome 5"/>
</dbReference>
<name>A0A493THC9_ANAPP</name>
<accession>A0A493THC9</accession>
<dbReference type="AlphaFoldDB" id="A0A493THC9"/>
<reference evidence="1" key="2">
    <citation type="submission" date="2025-08" db="UniProtKB">
        <authorList>
            <consortium name="Ensembl"/>
        </authorList>
    </citation>
    <scope>IDENTIFICATION</scope>
</reference>
<organism evidence="1 2">
    <name type="scientific">Anas platyrhynchos platyrhynchos</name>
    <name type="common">Northern mallard</name>
    <dbReference type="NCBI Taxonomy" id="8840"/>
    <lineage>
        <taxon>Eukaryota</taxon>
        <taxon>Metazoa</taxon>
        <taxon>Chordata</taxon>
        <taxon>Craniata</taxon>
        <taxon>Vertebrata</taxon>
        <taxon>Euteleostomi</taxon>
        <taxon>Archelosauria</taxon>
        <taxon>Archosauria</taxon>
        <taxon>Dinosauria</taxon>
        <taxon>Saurischia</taxon>
        <taxon>Theropoda</taxon>
        <taxon>Coelurosauria</taxon>
        <taxon>Aves</taxon>
        <taxon>Neognathae</taxon>
        <taxon>Galloanserae</taxon>
        <taxon>Anseriformes</taxon>
        <taxon>Anatidae</taxon>
        <taxon>Anatinae</taxon>
        <taxon>Anas</taxon>
    </lineage>
</organism>